<protein>
    <recommendedName>
        <fullName evidence="2">Reverse transcriptase</fullName>
    </recommendedName>
</protein>
<dbReference type="Gene3D" id="3.60.10.10">
    <property type="entry name" value="Endonuclease/exonuclease/phosphatase"/>
    <property type="match status" value="1"/>
</dbReference>
<dbReference type="EMBL" id="JACGWM010001913">
    <property type="protein sequence ID" value="KAL0285821.1"/>
    <property type="molecule type" value="Genomic_DNA"/>
</dbReference>
<dbReference type="SUPFAM" id="SSF56219">
    <property type="entry name" value="DNase I-like"/>
    <property type="match status" value="1"/>
</dbReference>
<accession>A0AAW2IVC3</accession>
<dbReference type="InterPro" id="IPR036691">
    <property type="entry name" value="Endo/exonu/phosph_ase_sf"/>
</dbReference>
<dbReference type="PANTHER" id="PTHR33710">
    <property type="entry name" value="BNAC02G09200D PROTEIN"/>
    <property type="match status" value="1"/>
</dbReference>
<sequence>MPRWQWFTDYNNPGNRIWLAWNGEFIDVDIVDIEVQFIHCRILIRSLHISVMVTVVYGDNEIGARRDLWQALCSMAGLIGQEPWLVGGDFNAVRDLSEVCGASGDIRLAMHDFNNCILRAGLIALPMRGVLYSWHNCSTDGRSLWKHLDRLLVNDMWLERWPDAHYECLTPRTSDHSPLLLRGDVRDPHVSMFRFDNFLALSPGFIAYVQNVWWHRIIGTPMYSVTRKLKALKPVFRQQRKEKGDISLNTKLAAEFLEISQQLLMAGRHDSLLLHLETCCRMVYLKATKLEQVMLQQRAKMQCMKGGDQYTRVFFRRVAMRHANKRNFQISDDDGHTYTEPKDVSDTFVAYFERLLADRATGPDGFSSGFFKAAGPVVGEEIMAAVKDFFTPGRLLKQVNATLITLIPKQFIEQDGDFAYHWKCKDLGLFQLSFADDLLLLCKAEKSQLIISKAAHEIRISLLDTLGFQEGHLPVREGQLIKSVLLALGVYWAMAFLLPKGVIKEINKRPQSCALFFGRGILQTDTPRLRGICVSSSKKVVKA</sequence>
<organism evidence="1">
    <name type="scientific">Sesamum calycinum</name>
    <dbReference type="NCBI Taxonomy" id="2727403"/>
    <lineage>
        <taxon>Eukaryota</taxon>
        <taxon>Viridiplantae</taxon>
        <taxon>Streptophyta</taxon>
        <taxon>Embryophyta</taxon>
        <taxon>Tracheophyta</taxon>
        <taxon>Spermatophyta</taxon>
        <taxon>Magnoliopsida</taxon>
        <taxon>eudicotyledons</taxon>
        <taxon>Gunneridae</taxon>
        <taxon>Pentapetalae</taxon>
        <taxon>asterids</taxon>
        <taxon>lamiids</taxon>
        <taxon>Lamiales</taxon>
        <taxon>Pedaliaceae</taxon>
        <taxon>Sesamum</taxon>
    </lineage>
</organism>
<reference evidence="1" key="2">
    <citation type="journal article" date="2024" name="Plant">
        <title>Genomic evolution and insights into agronomic trait innovations of Sesamum species.</title>
        <authorList>
            <person name="Miao H."/>
            <person name="Wang L."/>
            <person name="Qu L."/>
            <person name="Liu H."/>
            <person name="Sun Y."/>
            <person name="Le M."/>
            <person name="Wang Q."/>
            <person name="Wei S."/>
            <person name="Zheng Y."/>
            <person name="Lin W."/>
            <person name="Duan Y."/>
            <person name="Cao H."/>
            <person name="Xiong S."/>
            <person name="Wang X."/>
            <person name="Wei L."/>
            <person name="Li C."/>
            <person name="Ma Q."/>
            <person name="Ju M."/>
            <person name="Zhao R."/>
            <person name="Li G."/>
            <person name="Mu C."/>
            <person name="Tian Q."/>
            <person name="Mei H."/>
            <person name="Zhang T."/>
            <person name="Gao T."/>
            <person name="Zhang H."/>
        </authorList>
    </citation>
    <scope>NUCLEOTIDE SEQUENCE</scope>
    <source>
        <strain evidence="1">KEN8</strain>
    </source>
</reference>
<name>A0AAW2IVC3_9LAMI</name>
<evidence type="ECO:0000313" key="1">
    <source>
        <dbReference type="EMBL" id="KAL0285821.1"/>
    </source>
</evidence>
<gene>
    <name evidence="1" type="ORF">Scaly_2807700</name>
</gene>
<dbReference type="PANTHER" id="PTHR33710:SF71">
    <property type="entry name" value="ENDONUCLEASE_EXONUCLEASE_PHOSPHATASE DOMAIN-CONTAINING PROTEIN"/>
    <property type="match status" value="1"/>
</dbReference>
<evidence type="ECO:0008006" key="2">
    <source>
        <dbReference type="Google" id="ProtNLM"/>
    </source>
</evidence>
<proteinExistence type="predicted"/>
<comment type="caution">
    <text evidence="1">The sequence shown here is derived from an EMBL/GenBank/DDBJ whole genome shotgun (WGS) entry which is preliminary data.</text>
</comment>
<reference evidence="1" key="1">
    <citation type="submission" date="2020-06" db="EMBL/GenBank/DDBJ databases">
        <authorList>
            <person name="Li T."/>
            <person name="Hu X."/>
            <person name="Zhang T."/>
            <person name="Song X."/>
            <person name="Zhang H."/>
            <person name="Dai N."/>
            <person name="Sheng W."/>
            <person name="Hou X."/>
            <person name="Wei L."/>
        </authorList>
    </citation>
    <scope>NUCLEOTIDE SEQUENCE</scope>
    <source>
        <strain evidence="1">KEN8</strain>
        <tissue evidence="1">Leaf</tissue>
    </source>
</reference>
<dbReference type="AlphaFoldDB" id="A0AAW2IVC3"/>